<reference evidence="1 2" key="1">
    <citation type="submission" date="2006-06" db="EMBL/GenBank/DDBJ databases">
        <title>Complete sequence of Rubrobacter xylanophilus DSM 9941.</title>
        <authorList>
            <consortium name="US DOE Joint Genome Institute"/>
            <person name="Copeland A."/>
            <person name="Lucas S."/>
            <person name="Lapidus A."/>
            <person name="Barry K."/>
            <person name="Detter J.C."/>
            <person name="Glavina del Rio T."/>
            <person name="Hammon N."/>
            <person name="Israni S."/>
            <person name="Dalin E."/>
            <person name="Tice H."/>
            <person name="Pitluck S."/>
            <person name="Munk A.C."/>
            <person name="Brettin T."/>
            <person name="Bruce D."/>
            <person name="Han C."/>
            <person name="Tapia R."/>
            <person name="Gilna P."/>
            <person name="Schmutz J."/>
            <person name="Larimer F."/>
            <person name="Land M."/>
            <person name="Hauser L."/>
            <person name="Kyrpides N."/>
            <person name="Lykidis A."/>
            <person name="da Costa M.S."/>
            <person name="Rainey F.A."/>
            <person name="Empadinhas N."/>
            <person name="Jolivet E."/>
            <person name="Battista J.R."/>
            <person name="Richardson P."/>
        </authorList>
    </citation>
    <scope>NUCLEOTIDE SEQUENCE [LARGE SCALE GENOMIC DNA]</scope>
    <source>
        <strain evidence="2">DSM 9941 / NBRC 16129 / PRD-1</strain>
    </source>
</reference>
<organism evidence="1 2">
    <name type="scientific">Rubrobacter xylanophilus (strain DSM 9941 / JCM 11954 / NBRC 16129 / PRD-1)</name>
    <dbReference type="NCBI Taxonomy" id="266117"/>
    <lineage>
        <taxon>Bacteria</taxon>
        <taxon>Bacillati</taxon>
        <taxon>Actinomycetota</taxon>
        <taxon>Rubrobacteria</taxon>
        <taxon>Rubrobacterales</taxon>
        <taxon>Rubrobacteraceae</taxon>
        <taxon>Rubrobacter</taxon>
    </lineage>
</organism>
<dbReference type="GO" id="GO:0016791">
    <property type="term" value="F:phosphatase activity"/>
    <property type="evidence" value="ECO:0007669"/>
    <property type="project" value="TreeGrafter"/>
</dbReference>
<dbReference type="AlphaFoldDB" id="Q1AVP6"/>
<dbReference type="InterPro" id="IPR023214">
    <property type="entry name" value="HAD_sf"/>
</dbReference>
<dbReference type="KEGG" id="rxy:Rxyl_1570"/>
<gene>
    <name evidence="1" type="ordered locus">Rxyl_1570</name>
</gene>
<dbReference type="PhylomeDB" id="Q1AVP6"/>
<name>Q1AVP6_RUBXD</name>
<protein>
    <submittedName>
        <fullName evidence="1">HAD-superfamily hydrolase, subfamily IIA</fullName>
    </submittedName>
</protein>
<dbReference type="STRING" id="266117.Rxyl_1570"/>
<dbReference type="PANTHER" id="PTHR19288">
    <property type="entry name" value="4-NITROPHENYLPHOSPHATASE-RELATED"/>
    <property type="match status" value="1"/>
</dbReference>
<dbReference type="Pfam" id="PF13242">
    <property type="entry name" value="Hydrolase_like"/>
    <property type="match status" value="1"/>
</dbReference>
<dbReference type="SUPFAM" id="SSF56784">
    <property type="entry name" value="HAD-like"/>
    <property type="match status" value="1"/>
</dbReference>
<dbReference type="HOGENOM" id="CLU_043473_1_2_11"/>
<proteinExistence type="predicted"/>
<dbReference type="InterPro" id="IPR006357">
    <property type="entry name" value="HAD-SF_hydro_IIA"/>
</dbReference>
<dbReference type="EMBL" id="CP000386">
    <property type="protein sequence ID" value="ABG04532.1"/>
    <property type="molecule type" value="Genomic_DNA"/>
</dbReference>
<dbReference type="Gene3D" id="3.40.50.1000">
    <property type="entry name" value="HAD superfamily/HAD-like"/>
    <property type="match status" value="2"/>
</dbReference>
<dbReference type="InterPro" id="IPR036412">
    <property type="entry name" value="HAD-like_sf"/>
</dbReference>
<evidence type="ECO:0000313" key="2">
    <source>
        <dbReference type="Proteomes" id="UP000006637"/>
    </source>
</evidence>
<dbReference type="eggNOG" id="COG0647">
    <property type="taxonomic scope" value="Bacteria"/>
</dbReference>
<dbReference type="NCBIfam" id="TIGR01460">
    <property type="entry name" value="HAD-SF-IIA"/>
    <property type="match status" value="1"/>
</dbReference>
<dbReference type="Pfam" id="PF13344">
    <property type="entry name" value="Hydrolase_6"/>
    <property type="match status" value="1"/>
</dbReference>
<keyword evidence="1" id="KW-0378">Hydrolase</keyword>
<accession>Q1AVP6</accession>
<evidence type="ECO:0000313" key="1">
    <source>
        <dbReference type="EMBL" id="ABG04532.1"/>
    </source>
</evidence>
<dbReference type="PANTHER" id="PTHR19288:SF46">
    <property type="entry name" value="HALOACID DEHALOGENASE-LIKE HYDROLASE DOMAIN-CONTAINING PROTEIN 2"/>
    <property type="match status" value="1"/>
</dbReference>
<dbReference type="Proteomes" id="UP000006637">
    <property type="component" value="Chromosome"/>
</dbReference>
<keyword evidence="2" id="KW-1185">Reference proteome</keyword>
<sequence>MSGAMDLRDIRGFVFDVDGSLVHRDATFRARPLPGAPEVLKSIRASGRPLVLFTNGTHLRPEEFAEGLREGGLPVRDDEVLTPVCSALGYLSRRRKSGRVMVFGSGTVRERLLEAGVRLTDGEDAEVVFVTHVNEVDFEALERAARAITRGARLLTANYGPGYWGSDGMIFSRGAMLTAALAKATGARPVIVGKPSRPAVRAICDRLGLDSTEIAVIGDDLDMDIALGRMGGSRTILVRSGISGARELDGVPERRRPDAVVNVVGEILEWL</sequence>
<dbReference type="GO" id="GO:0005737">
    <property type="term" value="C:cytoplasm"/>
    <property type="evidence" value="ECO:0007669"/>
    <property type="project" value="TreeGrafter"/>
</dbReference>